<comment type="pathway">
    <text evidence="2 8">Carbohydrate metabolism; hexose metabolism.</text>
</comment>
<evidence type="ECO:0000313" key="12">
    <source>
        <dbReference type="EMBL" id="PSL07842.1"/>
    </source>
</evidence>
<dbReference type="NCBIfam" id="NF008277">
    <property type="entry name" value="PRK11055.1"/>
    <property type="match status" value="1"/>
</dbReference>
<comment type="caution">
    <text evidence="12">The sequence shown here is derived from an EMBL/GenBank/DDBJ whole genome shotgun (WGS) entry which is preliminary data.</text>
</comment>
<evidence type="ECO:0000256" key="3">
    <source>
        <dbReference type="ARBA" id="ARBA00006206"/>
    </source>
</evidence>
<proteinExistence type="inferred from homology"/>
<dbReference type="InterPro" id="IPR014718">
    <property type="entry name" value="GH-type_carb-bd"/>
</dbReference>
<dbReference type="GO" id="GO:0004034">
    <property type="term" value="F:aldose 1-epimerase activity"/>
    <property type="evidence" value="ECO:0007669"/>
    <property type="project" value="UniProtKB-EC"/>
</dbReference>
<comment type="catalytic activity">
    <reaction evidence="8">
        <text>alpha-D-glucose = beta-D-glucose</text>
        <dbReference type="Rhea" id="RHEA:10264"/>
        <dbReference type="ChEBI" id="CHEBI:15903"/>
        <dbReference type="ChEBI" id="CHEBI:17925"/>
        <dbReference type="EC" id="5.1.3.3"/>
    </reaction>
</comment>
<keyword evidence="5" id="KW-0106">Calcium</keyword>
<evidence type="ECO:0000256" key="7">
    <source>
        <dbReference type="ARBA" id="ARBA00023277"/>
    </source>
</evidence>
<dbReference type="RefSeq" id="WP_106565881.1">
    <property type="nucleotide sequence ID" value="NZ_JAUVYL010000025.1"/>
</dbReference>
<dbReference type="SUPFAM" id="SSF74650">
    <property type="entry name" value="Galactose mutarotase-like"/>
    <property type="match status" value="1"/>
</dbReference>
<organism evidence="12 13">
    <name type="scientific">Cecembia rubra</name>
    <dbReference type="NCBI Taxonomy" id="1485585"/>
    <lineage>
        <taxon>Bacteria</taxon>
        <taxon>Pseudomonadati</taxon>
        <taxon>Bacteroidota</taxon>
        <taxon>Cytophagia</taxon>
        <taxon>Cytophagales</taxon>
        <taxon>Cyclobacteriaceae</taxon>
        <taxon>Cecembia</taxon>
    </lineage>
</organism>
<keyword evidence="7 8" id="KW-0119">Carbohydrate metabolism</keyword>
<dbReference type="UniPathway" id="UPA00242"/>
<dbReference type="EC" id="5.1.3.3" evidence="8"/>
<evidence type="ECO:0000313" key="13">
    <source>
        <dbReference type="Proteomes" id="UP000240708"/>
    </source>
</evidence>
<evidence type="ECO:0000256" key="11">
    <source>
        <dbReference type="PIRSR" id="PIRSR005096-3"/>
    </source>
</evidence>
<evidence type="ECO:0000256" key="8">
    <source>
        <dbReference type="PIRNR" id="PIRNR005096"/>
    </source>
</evidence>
<dbReference type="AlphaFoldDB" id="A0A2P8EEF0"/>
<dbReference type="CDD" id="cd09019">
    <property type="entry name" value="galactose_mutarotase_like"/>
    <property type="match status" value="1"/>
</dbReference>
<sequence>MRRFSLNLLFLTLVIVFSCQSNEEKKELKEVNFDINIQRIKMGENEAKVFNLKNSNGMEVELLSYGGVLSRIVVPDKDGNLENILLTYDKPEDFFRDTYFFGATAGRYANRIAKGRFEIDGVTYNLATNNGENHLHGGREGFNKKFWDAEILEVEDAIGVKMTYISPDGEEGYPGTLKTTMTFVLDHDNQLSITMRSETDKPTIVNLTHHGYFNLSGMKEDILNHELTIFADYYTPVNEGLIPTGELATVAGTPFDFTSPHKVGERIEETGRGYDHNFVIKKEHDGKLSKMAELIHTASGRKFTLYSNMPGVQFYSGNFLNGNQVTGGISYTKNFGLCLEPQFFPDSPNQAHFPSPRLNPGEVYEHQIVYKFEVIR</sequence>
<dbReference type="Gene3D" id="2.70.98.10">
    <property type="match status" value="1"/>
</dbReference>
<keyword evidence="13" id="KW-1185">Reference proteome</keyword>
<evidence type="ECO:0000256" key="6">
    <source>
        <dbReference type="ARBA" id="ARBA00023235"/>
    </source>
</evidence>
<evidence type="ECO:0000256" key="10">
    <source>
        <dbReference type="PIRSR" id="PIRSR005096-2"/>
    </source>
</evidence>
<dbReference type="InterPro" id="IPR015443">
    <property type="entry name" value="Aldose_1-epimerase"/>
</dbReference>
<dbReference type="PIRSF" id="PIRSF005096">
    <property type="entry name" value="GALM"/>
    <property type="match status" value="1"/>
</dbReference>
<evidence type="ECO:0000256" key="4">
    <source>
        <dbReference type="ARBA" id="ARBA00011245"/>
    </source>
</evidence>
<feature type="active site" description="Proton acceptor" evidence="9">
    <location>
        <position position="340"/>
    </location>
</feature>
<dbReference type="InterPro" id="IPR047215">
    <property type="entry name" value="Galactose_mutarotase-like"/>
</dbReference>
<name>A0A2P8EEF0_9BACT</name>
<feature type="active site" description="Proton donor" evidence="9">
    <location>
        <position position="210"/>
    </location>
</feature>
<keyword evidence="6 8" id="KW-0413">Isomerase</keyword>
<feature type="binding site" evidence="10">
    <location>
        <position position="275"/>
    </location>
    <ligand>
        <name>beta-D-galactose</name>
        <dbReference type="ChEBI" id="CHEBI:27667"/>
    </ligand>
</feature>
<evidence type="ECO:0000256" key="9">
    <source>
        <dbReference type="PIRSR" id="PIRSR005096-1"/>
    </source>
</evidence>
<dbReference type="Proteomes" id="UP000240708">
    <property type="component" value="Unassembled WGS sequence"/>
</dbReference>
<dbReference type="GO" id="GO:0030246">
    <property type="term" value="F:carbohydrate binding"/>
    <property type="evidence" value="ECO:0007669"/>
    <property type="project" value="InterPro"/>
</dbReference>
<evidence type="ECO:0000256" key="1">
    <source>
        <dbReference type="ARBA" id="ARBA00001913"/>
    </source>
</evidence>
<accession>A0A2P8EEF0</accession>
<evidence type="ECO:0000256" key="5">
    <source>
        <dbReference type="ARBA" id="ARBA00022837"/>
    </source>
</evidence>
<comment type="subunit">
    <text evidence="4">Monomer.</text>
</comment>
<dbReference type="EMBL" id="PYGF01000001">
    <property type="protein sequence ID" value="PSL07842.1"/>
    <property type="molecule type" value="Genomic_DNA"/>
</dbReference>
<dbReference type="Pfam" id="PF01263">
    <property type="entry name" value="Aldose_epim"/>
    <property type="match status" value="1"/>
</dbReference>
<comment type="cofactor">
    <cofactor evidence="1">
        <name>Ca(2+)</name>
        <dbReference type="ChEBI" id="CHEBI:29108"/>
    </cofactor>
</comment>
<reference evidence="12 13" key="1">
    <citation type="submission" date="2018-03" db="EMBL/GenBank/DDBJ databases">
        <title>Genomic Encyclopedia of Archaeal and Bacterial Type Strains, Phase II (KMG-II): from individual species to whole genera.</title>
        <authorList>
            <person name="Goeker M."/>
        </authorList>
    </citation>
    <scope>NUCLEOTIDE SEQUENCE [LARGE SCALE GENOMIC DNA]</scope>
    <source>
        <strain evidence="12 13">DSM 28057</strain>
    </source>
</reference>
<dbReference type="PANTHER" id="PTHR10091">
    <property type="entry name" value="ALDOSE-1-EPIMERASE"/>
    <property type="match status" value="1"/>
</dbReference>
<dbReference type="OrthoDB" id="9779408at2"/>
<feature type="binding site" evidence="11">
    <location>
        <begin position="110"/>
        <end position="111"/>
    </location>
    <ligand>
        <name>beta-D-galactose</name>
        <dbReference type="ChEBI" id="CHEBI:27667"/>
    </ligand>
</feature>
<dbReference type="InterPro" id="IPR008183">
    <property type="entry name" value="Aldose_1/G6P_1-epimerase"/>
</dbReference>
<feature type="binding site" evidence="11">
    <location>
        <begin position="210"/>
        <end position="212"/>
    </location>
    <ligand>
        <name>beta-D-galactose</name>
        <dbReference type="ChEBI" id="CHEBI:27667"/>
    </ligand>
</feature>
<dbReference type="GO" id="GO:0006006">
    <property type="term" value="P:glucose metabolic process"/>
    <property type="evidence" value="ECO:0007669"/>
    <property type="project" value="TreeGrafter"/>
</dbReference>
<dbReference type="PANTHER" id="PTHR10091:SF0">
    <property type="entry name" value="GALACTOSE MUTAROTASE"/>
    <property type="match status" value="1"/>
</dbReference>
<comment type="similarity">
    <text evidence="3 8">Belongs to the aldose epimerase family.</text>
</comment>
<evidence type="ECO:0000256" key="2">
    <source>
        <dbReference type="ARBA" id="ARBA00005028"/>
    </source>
</evidence>
<dbReference type="PROSITE" id="PS51257">
    <property type="entry name" value="PROKAR_LIPOPROTEIN"/>
    <property type="match status" value="1"/>
</dbReference>
<protein>
    <recommendedName>
        <fullName evidence="8">Aldose 1-epimerase</fullName>
        <ecNumber evidence="8">5.1.3.3</ecNumber>
    </recommendedName>
</protein>
<dbReference type="InterPro" id="IPR011013">
    <property type="entry name" value="Gal_mutarotase_sf_dom"/>
</dbReference>
<gene>
    <name evidence="12" type="ORF">CLV48_101780</name>
</gene>
<dbReference type="GO" id="GO:0033499">
    <property type="term" value="P:galactose catabolic process via UDP-galactose, Leloir pathway"/>
    <property type="evidence" value="ECO:0007669"/>
    <property type="project" value="TreeGrafter"/>
</dbReference>